<keyword evidence="3" id="KW-1185">Reference proteome</keyword>
<accession>A0ABN6QLJ3</accession>
<feature type="transmembrane region" description="Helical" evidence="1">
    <location>
        <begin position="238"/>
        <end position="262"/>
    </location>
</feature>
<feature type="transmembrane region" description="Helical" evidence="1">
    <location>
        <begin position="106"/>
        <end position="133"/>
    </location>
</feature>
<feature type="transmembrane region" description="Helical" evidence="1">
    <location>
        <begin position="381"/>
        <end position="402"/>
    </location>
</feature>
<organism evidence="2 3">
    <name type="scientific">Akkermansia biwaensis</name>
    <dbReference type="NCBI Taxonomy" id="2946555"/>
    <lineage>
        <taxon>Bacteria</taxon>
        <taxon>Pseudomonadati</taxon>
        <taxon>Verrucomicrobiota</taxon>
        <taxon>Verrucomicrobiia</taxon>
        <taxon>Verrucomicrobiales</taxon>
        <taxon>Akkermansiaceae</taxon>
        <taxon>Akkermansia</taxon>
    </lineage>
</organism>
<gene>
    <name evidence="2" type="ORF">Abiwalacus_22230</name>
</gene>
<evidence type="ECO:0000256" key="1">
    <source>
        <dbReference type="SAM" id="Phobius"/>
    </source>
</evidence>
<feature type="transmembrane region" description="Helical" evidence="1">
    <location>
        <begin position="67"/>
        <end position="94"/>
    </location>
</feature>
<keyword evidence="1" id="KW-1133">Transmembrane helix</keyword>
<dbReference type="EMBL" id="AP025943">
    <property type="protein sequence ID" value="BDL44649.1"/>
    <property type="molecule type" value="Genomic_DNA"/>
</dbReference>
<feature type="transmembrane region" description="Helical" evidence="1">
    <location>
        <begin position="314"/>
        <end position="338"/>
    </location>
</feature>
<proteinExistence type="predicted"/>
<name>A0ABN6QLJ3_9BACT</name>
<evidence type="ECO:0008006" key="4">
    <source>
        <dbReference type="Google" id="ProtNLM"/>
    </source>
</evidence>
<protein>
    <recommendedName>
        <fullName evidence="4">Polysulfide reductase</fullName>
    </recommendedName>
</protein>
<reference evidence="2" key="1">
    <citation type="submission" date="2022-06" db="EMBL/GenBank/DDBJ databases">
        <title>Akkermansia biwalacus sp. nov., an anaerobic mucin-degrading bacterium isolated from human intestine.</title>
        <authorList>
            <person name="Kobayashi Y."/>
            <person name="Inoue S."/>
            <person name="Kawahara T."/>
            <person name="Kohda N."/>
        </authorList>
    </citation>
    <scope>NUCLEOTIDE SEQUENCE</scope>
    <source>
        <strain evidence="2">WON2089</strain>
    </source>
</reference>
<feature type="transmembrane region" description="Helical" evidence="1">
    <location>
        <begin position="205"/>
        <end position="226"/>
    </location>
</feature>
<evidence type="ECO:0000313" key="3">
    <source>
        <dbReference type="Proteomes" id="UP001062263"/>
    </source>
</evidence>
<feature type="transmembrane region" description="Helical" evidence="1">
    <location>
        <begin position="167"/>
        <end position="193"/>
    </location>
</feature>
<feature type="transmembrane region" description="Helical" evidence="1">
    <location>
        <begin position="345"/>
        <end position="369"/>
    </location>
</feature>
<evidence type="ECO:0000313" key="2">
    <source>
        <dbReference type="EMBL" id="BDL44649.1"/>
    </source>
</evidence>
<dbReference type="Proteomes" id="UP001062263">
    <property type="component" value="Chromosome"/>
</dbReference>
<feature type="transmembrane region" description="Helical" evidence="1">
    <location>
        <begin position="20"/>
        <end position="47"/>
    </location>
</feature>
<sequence>MNRNAASTGRERRDRAGFRWAGRSLALALWLISALLWCVLMRQSYIAMPWDDISAFGVKLYEMRGPFAAAGMSVGLLGTGICLGCLFWLCLSCVTGAGWGISLRRVLAAGLWGSLPGVLTLAGTVGCLTTVIFPEAARYWGVADVSSPGVRAFSVMDWSDLSWWNPAWLYVRMGILAVLAWSMAQIWMTLTAGDSVWKRSFHRGAAAFSMIAAVMALGVLGFDVLAGPGGAALSMFPVYMIAWVLLASLAFAVLAAVCLRRLEGGKSLSWTRMGGMLTAMVLIKAYITYSQYLITWYASIPGEMTFYTAALSGWSGVLAAALVLELLVPFLVLLFPALRHRPSALLSVCACILAGSLLEACWIFCPRLGLELHAWGTWTPLLLLLAAMGGIAAVSILGALSVRNVFPRS</sequence>
<dbReference type="PANTHER" id="PTHR43044:SF1">
    <property type="entry name" value="QUINOL:CYTOCHROME C OXIDOREDUCTASE QUINONE-BINDING SUBUNIT 2"/>
    <property type="match status" value="1"/>
</dbReference>
<keyword evidence="1" id="KW-0812">Transmembrane</keyword>
<feature type="transmembrane region" description="Helical" evidence="1">
    <location>
        <begin position="274"/>
        <end position="294"/>
    </location>
</feature>
<dbReference type="PANTHER" id="PTHR43044">
    <property type="match status" value="1"/>
</dbReference>
<dbReference type="RefSeq" id="WP_215433855.1">
    <property type="nucleotide sequence ID" value="NZ_AP025943.1"/>
</dbReference>
<keyword evidence="1" id="KW-0472">Membrane</keyword>